<feature type="compositionally biased region" description="Polar residues" evidence="1">
    <location>
        <begin position="32"/>
        <end position="48"/>
    </location>
</feature>
<feature type="compositionally biased region" description="Low complexity" evidence="1">
    <location>
        <begin position="235"/>
        <end position="259"/>
    </location>
</feature>
<accession>A0A4Q2CZW7</accession>
<feature type="region of interest" description="Disordered" evidence="1">
    <location>
        <begin position="289"/>
        <end position="348"/>
    </location>
</feature>
<proteinExistence type="predicted"/>
<evidence type="ECO:0000256" key="1">
    <source>
        <dbReference type="SAM" id="MobiDB-lite"/>
    </source>
</evidence>
<evidence type="ECO:0000313" key="2">
    <source>
        <dbReference type="EMBL" id="RXW12403.1"/>
    </source>
</evidence>
<feature type="compositionally biased region" description="Acidic residues" evidence="1">
    <location>
        <begin position="329"/>
        <end position="338"/>
    </location>
</feature>
<keyword evidence="3" id="KW-1185">Reference proteome</keyword>
<sequence length="348" mass="38541">MPPRSTALPPQASTQTAVGTTSSKGKGKARTAAQSSISKPAQQEQLYNNEDDDIEKIVRPSGEAGSRKKGFILIEAMKLDNTPQRQQLYNRIQASVRRRIIQAQLEPDERFASQDSDKIRSIVHLLRNEYQYLCQARFPGGWPVVEMIKSNLRNARKYRRRKQLAVDLDSDIGDGQEDEGSDGNNSNIDPELWSEATPVGDIVVKRANGGKRKHASTGPVDDNQAAEAPTKRARNTPTTTCKTRTQSTRAQSTRAQAARFKPLSTIPHFEIPGANHAPTEAHNTDRFAAAEDQELDDDPEADENEEEDVGSNRVVIRSADGHVIYAPNSDEEDDGDGDDNSRKSIHKY</sequence>
<gene>
    <name evidence="2" type="ORF">EST38_g13449</name>
</gene>
<feature type="compositionally biased region" description="Acidic residues" evidence="1">
    <location>
        <begin position="291"/>
        <end position="309"/>
    </location>
</feature>
<feature type="compositionally biased region" description="Polar residues" evidence="1">
    <location>
        <begin position="11"/>
        <end position="24"/>
    </location>
</feature>
<feature type="region of interest" description="Disordered" evidence="1">
    <location>
        <begin position="1"/>
        <end position="53"/>
    </location>
</feature>
<dbReference type="Proteomes" id="UP000290288">
    <property type="component" value="Unassembled WGS sequence"/>
</dbReference>
<dbReference type="EMBL" id="SDEE01001256">
    <property type="protein sequence ID" value="RXW12403.1"/>
    <property type="molecule type" value="Genomic_DNA"/>
</dbReference>
<organism evidence="2 3">
    <name type="scientific">Candolleomyces aberdarensis</name>
    <dbReference type="NCBI Taxonomy" id="2316362"/>
    <lineage>
        <taxon>Eukaryota</taxon>
        <taxon>Fungi</taxon>
        <taxon>Dikarya</taxon>
        <taxon>Basidiomycota</taxon>
        <taxon>Agaricomycotina</taxon>
        <taxon>Agaricomycetes</taxon>
        <taxon>Agaricomycetidae</taxon>
        <taxon>Agaricales</taxon>
        <taxon>Agaricineae</taxon>
        <taxon>Psathyrellaceae</taxon>
        <taxon>Candolleomyces</taxon>
    </lineage>
</organism>
<reference evidence="2 3" key="1">
    <citation type="submission" date="2019-01" db="EMBL/GenBank/DDBJ databases">
        <title>Draft genome sequence of Psathyrella aberdarensis IHI B618.</title>
        <authorList>
            <person name="Buettner E."/>
            <person name="Kellner H."/>
        </authorList>
    </citation>
    <scope>NUCLEOTIDE SEQUENCE [LARGE SCALE GENOMIC DNA]</scope>
    <source>
        <strain evidence="2 3">IHI B618</strain>
    </source>
</reference>
<evidence type="ECO:0000313" key="3">
    <source>
        <dbReference type="Proteomes" id="UP000290288"/>
    </source>
</evidence>
<dbReference type="AlphaFoldDB" id="A0A4Q2CZW7"/>
<comment type="caution">
    <text evidence="2">The sequence shown here is derived from an EMBL/GenBank/DDBJ whole genome shotgun (WGS) entry which is preliminary data.</text>
</comment>
<protein>
    <submittedName>
        <fullName evidence="2">Uncharacterized protein</fullName>
    </submittedName>
</protein>
<feature type="region of interest" description="Disordered" evidence="1">
    <location>
        <begin position="169"/>
        <end position="259"/>
    </location>
</feature>
<dbReference type="STRING" id="2316362.A0A4Q2CZW7"/>
<feature type="compositionally biased region" description="Acidic residues" evidence="1">
    <location>
        <begin position="169"/>
        <end position="181"/>
    </location>
</feature>
<name>A0A4Q2CZW7_9AGAR</name>
<dbReference type="OrthoDB" id="3271097at2759"/>